<dbReference type="EMBL" id="CP060025">
    <property type="protein sequence ID" value="QNG76483.1"/>
    <property type="molecule type" value="Genomic_DNA"/>
</dbReference>
<proteinExistence type="predicted"/>
<accession>A0AAX1I9U9</accession>
<dbReference type="Proteomes" id="UP000515598">
    <property type="component" value="Chromosome"/>
</dbReference>
<sequence>MPLERKLAIASRVLCPLIAQDRTRDTQERIEDIIHALEIADELINRCIHPKPPADDHSLKPAVRVREAVVERDQVQLSDMISERRGAVSKPTRGPTYH</sequence>
<name>A0AAX1I9U9_STEMA</name>
<gene>
    <name evidence="1" type="ORF">GPNADHDJ_00656</name>
</gene>
<dbReference type="AlphaFoldDB" id="A0AAX1I9U9"/>
<evidence type="ECO:0000313" key="2">
    <source>
        <dbReference type="Proteomes" id="UP000515598"/>
    </source>
</evidence>
<reference evidence="1 2" key="1">
    <citation type="submission" date="2020-08" db="EMBL/GenBank/DDBJ databases">
        <title>Phenotypic and transcriptomic analysis of seven clinical Stenotrophomonas maltophilia isolates identify a small set of shared and commonly regulated genes involved in biofilm lifestyle.</title>
        <authorList>
            <person name="Alio I."/>
            <person name="Gudzuhn M."/>
            <person name="Streit W."/>
        </authorList>
    </citation>
    <scope>NUCLEOTIDE SEQUENCE [LARGE SCALE GENOMIC DNA]</scope>
    <source>
        <strain evidence="1 2">UHH_SKK55</strain>
    </source>
</reference>
<protein>
    <submittedName>
        <fullName evidence="1">Uncharacterized protein</fullName>
    </submittedName>
</protein>
<evidence type="ECO:0000313" key="1">
    <source>
        <dbReference type="EMBL" id="QNG76483.1"/>
    </source>
</evidence>
<organism evidence="1 2">
    <name type="scientific">Stenotrophomonas maltophilia</name>
    <name type="common">Pseudomonas maltophilia</name>
    <name type="synonym">Xanthomonas maltophilia</name>
    <dbReference type="NCBI Taxonomy" id="40324"/>
    <lineage>
        <taxon>Bacteria</taxon>
        <taxon>Pseudomonadati</taxon>
        <taxon>Pseudomonadota</taxon>
        <taxon>Gammaproteobacteria</taxon>
        <taxon>Lysobacterales</taxon>
        <taxon>Lysobacteraceae</taxon>
        <taxon>Stenotrophomonas</taxon>
        <taxon>Stenotrophomonas maltophilia group</taxon>
    </lineage>
</organism>